<evidence type="ECO:0000313" key="2">
    <source>
        <dbReference type="Proteomes" id="UP000481861"/>
    </source>
</evidence>
<dbReference type="AlphaFoldDB" id="A0A7C8MBC6"/>
<proteinExistence type="predicted"/>
<dbReference type="OrthoDB" id="3790834at2759"/>
<sequence length="108" mass="11760">MSSSDSTTSTALLVTFGIFTLLTTIAGIHYRDSLCCLFYRSLHGAWSQQVDSEVEIRYGSDPDQDNDLEDGVYEMQPRLSLPLYLDFGGDGSAGGDSADAVSCRDFES</sequence>
<evidence type="ECO:0000313" key="1">
    <source>
        <dbReference type="EMBL" id="KAF2872621.1"/>
    </source>
</evidence>
<name>A0A7C8MBC6_9PLEO</name>
<keyword evidence="2" id="KW-1185">Reference proteome</keyword>
<accession>A0A7C8MBC6</accession>
<comment type="caution">
    <text evidence="1">The sequence shown here is derived from an EMBL/GenBank/DDBJ whole genome shotgun (WGS) entry which is preliminary data.</text>
</comment>
<protein>
    <submittedName>
        <fullName evidence="1">Uncharacterized protein</fullName>
    </submittedName>
</protein>
<reference evidence="1 2" key="1">
    <citation type="submission" date="2020-01" db="EMBL/GenBank/DDBJ databases">
        <authorList>
            <consortium name="DOE Joint Genome Institute"/>
            <person name="Haridas S."/>
            <person name="Albert R."/>
            <person name="Binder M."/>
            <person name="Bloem J."/>
            <person name="Labutti K."/>
            <person name="Salamov A."/>
            <person name="Andreopoulos B."/>
            <person name="Baker S.E."/>
            <person name="Barry K."/>
            <person name="Bills G."/>
            <person name="Bluhm B.H."/>
            <person name="Cannon C."/>
            <person name="Castanera R."/>
            <person name="Culley D.E."/>
            <person name="Daum C."/>
            <person name="Ezra D."/>
            <person name="Gonzalez J.B."/>
            <person name="Henrissat B."/>
            <person name="Kuo A."/>
            <person name="Liang C."/>
            <person name="Lipzen A."/>
            <person name="Lutzoni F."/>
            <person name="Magnuson J."/>
            <person name="Mondo S."/>
            <person name="Nolan M."/>
            <person name="Ohm R."/>
            <person name="Pangilinan J."/>
            <person name="Park H.-J.H."/>
            <person name="Ramirez L."/>
            <person name="Alfaro M."/>
            <person name="Sun H."/>
            <person name="Tritt A."/>
            <person name="Yoshinaga Y."/>
            <person name="Zwiers L.-H.L."/>
            <person name="Turgeon B.G."/>
            <person name="Goodwin S.B."/>
            <person name="Spatafora J.W."/>
            <person name="Crous P.W."/>
            <person name="Grigoriev I.V."/>
        </authorList>
    </citation>
    <scope>NUCLEOTIDE SEQUENCE [LARGE SCALE GENOMIC DNA]</scope>
    <source>
        <strain evidence="1 2">CBS 611.86</strain>
    </source>
</reference>
<dbReference type="EMBL" id="JAADJZ010000009">
    <property type="protein sequence ID" value="KAF2872621.1"/>
    <property type="molecule type" value="Genomic_DNA"/>
</dbReference>
<dbReference type="Proteomes" id="UP000481861">
    <property type="component" value="Unassembled WGS sequence"/>
</dbReference>
<organism evidence="1 2">
    <name type="scientific">Massariosphaeria phaeospora</name>
    <dbReference type="NCBI Taxonomy" id="100035"/>
    <lineage>
        <taxon>Eukaryota</taxon>
        <taxon>Fungi</taxon>
        <taxon>Dikarya</taxon>
        <taxon>Ascomycota</taxon>
        <taxon>Pezizomycotina</taxon>
        <taxon>Dothideomycetes</taxon>
        <taxon>Pleosporomycetidae</taxon>
        <taxon>Pleosporales</taxon>
        <taxon>Pleosporales incertae sedis</taxon>
        <taxon>Massariosphaeria</taxon>
    </lineage>
</organism>
<gene>
    <name evidence="1" type="ORF">BDV95DRAFT_542850</name>
</gene>